<dbReference type="OrthoDB" id="9896477at2"/>
<dbReference type="EMBL" id="RJSE01000007">
    <property type="protein sequence ID" value="RNL62201.1"/>
    <property type="molecule type" value="Genomic_DNA"/>
</dbReference>
<keyword evidence="1" id="KW-0134">Cell wall</keyword>
<keyword evidence="2" id="KW-0964">Secreted</keyword>
<evidence type="ECO:0000256" key="1">
    <source>
        <dbReference type="ARBA" id="ARBA00022512"/>
    </source>
</evidence>
<keyword evidence="5" id="KW-0812">Transmembrane</keyword>
<protein>
    <submittedName>
        <fullName evidence="8">LPXTG cell wall anchor domain-containing protein</fullName>
    </submittedName>
</protein>
<proteinExistence type="predicted"/>
<dbReference type="NCBIfam" id="TIGR01167">
    <property type="entry name" value="LPXTG_anchor"/>
    <property type="match status" value="1"/>
</dbReference>
<evidence type="ECO:0000256" key="3">
    <source>
        <dbReference type="ARBA" id="ARBA00022729"/>
    </source>
</evidence>
<feature type="chain" id="PRO_5018282141" evidence="6">
    <location>
        <begin position="25"/>
        <end position="177"/>
    </location>
</feature>
<evidence type="ECO:0000256" key="4">
    <source>
        <dbReference type="ARBA" id="ARBA00023088"/>
    </source>
</evidence>
<dbReference type="Proteomes" id="UP000267128">
    <property type="component" value="Unassembled WGS sequence"/>
</dbReference>
<keyword evidence="5" id="KW-0472">Membrane</keyword>
<feature type="signal peptide" evidence="6">
    <location>
        <begin position="1"/>
        <end position="24"/>
    </location>
</feature>
<keyword evidence="5" id="KW-1133">Transmembrane helix</keyword>
<dbReference type="RefSeq" id="WP_123227498.1">
    <property type="nucleotide sequence ID" value="NZ_RJSE01000007.1"/>
</dbReference>
<keyword evidence="9" id="KW-1185">Reference proteome</keyword>
<comment type="caution">
    <text evidence="8">The sequence shown here is derived from an EMBL/GenBank/DDBJ whole genome shotgun (WGS) entry which is preliminary data.</text>
</comment>
<evidence type="ECO:0000313" key="9">
    <source>
        <dbReference type="Proteomes" id="UP000267128"/>
    </source>
</evidence>
<keyword evidence="3 6" id="KW-0732">Signal</keyword>
<evidence type="ECO:0000256" key="6">
    <source>
        <dbReference type="SAM" id="SignalP"/>
    </source>
</evidence>
<gene>
    <name evidence="8" type="ORF">EFK50_10435</name>
</gene>
<feature type="transmembrane region" description="Helical" evidence="5">
    <location>
        <begin position="150"/>
        <end position="169"/>
    </location>
</feature>
<reference evidence="8 9" key="1">
    <citation type="submission" date="2018-11" db="EMBL/GenBank/DDBJ databases">
        <authorList>
            <person name="Li F."/>
        </authorList>
    </citation>
    <scope>NUCLEOTIDE SEQUENCE [LARGE SCALE GENOMIC DNA]</scope>
    <source>
        <strain evidence="8 9">Gsoil 097</strain>
    </source>
</reference>
<evidence type="ECO:0000259" key="7">
    <source>
        <dbReference type="Pfam" id="PF00746"/>
    </source>
</evidence>
<keyword evidence="4" id="KW-0572">Peptidoglycan-anchor</keyword>
<dbReference type="AlphaFoldDB" id="A0A3N0CG50"/>
<evidence type="ECO:0000313" key="8">
    <source>
        <dbReference type="EMBL" id="RNL62201.1"/>
    </source>
</evidence>
<dbReference type="Pfam" id="PF00746">
    <property type="entry name" value="Gram_pos_anchor"/>
    <property type="match status" value="1"/>
</dbReference>
<dbReference type="InterPro" id="IPR019931">
    <property type="entry name" value="LPXTG_anchor"/>
</dbReference>
<evidence type="ECO:0000256" key="5">
    <source>
        <dbReference type="SAM" id="Phobius"/>
    </source>
</evidence>
<accession>A0A3N0CG50</accession>
<organism evidence="8 9">
    <name type="scientific">Nocardioides marmoriginsengisoli</name>
    <dbReference type="NCBI Taxonomy" id="661483"/>
    <lineage>
        <taxon>Bacteria</taxon>
        <taxon>Bacillati</taxon>
        <taxon>Actinomycetota</taxon>
        <taxon>Actinomycetes</taxon>
        <taxon>Propionibacteriales</taxon>
        <taxon>Nocardioidaceae</taxon>
        <taxon>Nocardioides</taxon>
    </lineage>
</organism>
<name>A0A3N0CG50_9ACTN</name>
<sequence length="177" mass="18654">MKKLASFGLMVMIAALVAVGFAPAANAYPDNQFNLTVDRQVMYGGESFTATATSNVVCDWTLEWNGVVRTKTDPAIFQTTYKTPVVTKITKIPLHGTCAYDDGSPRLAAKSARAAKAATWSKTIMITVLPRGSAVSPPGENLPNTGGPNMWLLLGGLGAVLAGAGVVVVSRRRVQEA</sequence>
<feature type="domain" description="Gram-positive cocci surface proteins LPxTG" evidence="7">
    <location>
        <begin position="139"/>
        <end position="175"/>
    </location>
</feature>
<evidence type="ECO:0000256" key="2">
    <source>
        <dbReference type="ARBA" id="ARBA00022525"/>
    </source>
</evidence>